<reference evidence="1 2" key="1">
    <citation type="submission" date="2016-06" db="EMBL/GenBank/DDBJ databases">
        <title>Three novel species with peptidoglycan cell walls form the new genus Lacunisphaera gen. nov. in the family Opitutaceae of the verrucomicrobial subdivision 4.</title>
        <authorList>
            <person name="Rast P."/>
            <person name="Gloeckner I."/>
            <person name="Jogler M."/>
            <person name="Boedeker C."/>
            <person name="Jeske O."/>
            <person name="Wiegand S."/>
            <person name="Reinhardt R."/>
            <person name="Schumann P."/>
            <person name="Rohde M."/>
            <person name="Spring S."/>
            <person name="Gloeckner F.O."/>
            <person name="Jogler C."/>
        </authorList>
    </citation>
    <scope>NUCLEOTIDE SEQUENCE [LARGE SCALE GENOMIC DNA]</scope>
    <source>
        <strain evidence="1 2">IG16b</strain>
    </source>
</reference>
<dbReference type="RefSeq" id="WP_069960918.1">
    <property type="nucleotide sequence ID" value="NZ_CP016094.1"/>
</dbReference>
<organism evidence="1 2">
    <name type="scientific">Lacunisphaera limnophila</name>
    <dbReference type="NCBI Taxonomy" id="1838286"/>
    <lineage>
        <taxon>Bacteria</taxon>
        <taxon>Pseudomonadati</taxon>
        <taxon>Verrucomicrobiota</taxon>
        <taxon>Opitutia</taxon>
        <taxon>Opitutales</taxon>
        <taxon>Opitutaceae</taxon>
        <taxon>Lacunisphaera</taxon>
    </lineage>
</organism>
<keyword evidence="2" id="KW-1185">Reference proteome</keyword>
<sequence>METHDAQPDYQVQDAEFRRLLGYPPSHEPDGRVRDLMAGARDWYARHGRPWTYHRRVELQSAGATLQLDGVEFPSARLLDHLRAHGAVGAVLVAVSAGAECETQARQLWQEGKPDEYFFLETYGSAVVEDLIARTSGRLCDAAGHDGLMAVPHYSPGYAGWDVAEQNRLFDLLTQGLGHPLPGPLQVLSSGMLNPKKSMLAVFGLAPVAAGRPAALATPCEGCSFSPCRYRRAPYRQHAALVSNRTLGQSEPGRATIRYTVNARALRKWAAERVHLIPQPDGTLAARFRFDGTTCSNQPLAFDYHLRLSGAGEQPVILEAACTPAPEDEGHSLTCSYLADGADHLRVIAAECPLQGQPLEAVFGWAREPAPAGCHCAAASRAHKWGLALEAIHFALSQARVPQPVA</sequence>
<proteinExistence type="predicted"/>
<dbReference type="InterPro" id="IPR037010">
    <property type="entry name" value="VitB12-dep_Met_synth_activ_sf"/>
</dbReference>
<dbReference type="SUPFAM" id="SSF56507">
    <property type="entry name" value="Methionine synthase activation domain-like"/>
    <property type="match status" value="1"/>
</dbReference>
<dbReference type="EMBL" id="CP016094">
    <property type="protein sequence ID" value="AOS43584.1"/>
    <property type="molecule type" value="Genomic_DNA"/>
</dbReference>
<evidence type="ECO:0000313" key="2">
    <source>
        <dbReference type="Proteomes" id="UP000095228"/>
    </source>
</evidence>
<gene>
    <name evidence="1" type="ORF">Verru16b_00633</name>
</gene>
<name>A0A1D8ARQ8_9BACT</name>
<dbReference type="GO" id="GO:0008705">
    <property type="term" value="F:methionine synthase activity"/>
    <property type="evidence" value="ECO:0007669"/>
    <property type="project" value="InterPro"/>
</dbReference>
<dbReference type="Proteomes" id="UP000095228">
    <property type="component" value="Chromosome"/>
</dbReference>
<protein>
    <submittedName>
        <fullName evidence="1">Vitamin B12 dependent methionine synthase, activation domain</fullName>
    </submittedName>
</protein>
<dbReference type="KEGG" id="obg:Verru16b_00633"/>
<evidence type="ECO:0000313" key="1">
    <source>
        <dbReference type="EMBL" id="AOS43584.1"/>
    </source>
</evidence>
<dbReference type="Gene3D" id="3.40.109.40">
    <property type="match status" value="1"/>
</dbReference>
<dbReference type="STRING" id="1838286.Verru16b_00633"/>
<dbReference type="AlphaFoldDB" id="A0A1D8ARQ8"/>
<accession>A0A1D8ARQ8</accession>
<dbReference type="OrthoDB" id="9816190at2"/>